<keyword evidence="2" id="KW-1185">Reference proteome</keyword>
<reference evidence="1 2" key="1">
    <citation type="submission" date="2023-09" db="EMBL/GenBank/DDBJ databases">
        <authorList>
            <person name="Wang M."/>
        </authorList>
    </citation>
    <scope>NUCLEOTIDE SEQUENCE [LARGE SCALE GENOMIC DNA]</scope>
    <source>
        <strain evidence="1">GT-2023</strain>
        <tissue evidence="1">Liver</tissue>
    </source>
</reference>
<dbReference type="InterPro" id="IPR043129">
    <property type="entry name" value="ATPase_NBD"/>
</dbReference>
<proteinExistence type="predicted"/>
<name>A0ABR3MW48_9TELE</name>
<gene>
    <name evidence="1" type="ORF">QQF64_034226</name>
</gene>
<evidence type="ECO:0000313" key="2">
    <source>
        <dbReference type="Proteomes" id="UP001558613"/>
    </source>
</evidence>
<organism evidence="1 2">
    <name type="scientific">Cirrhinus molitorella</name>
    <name type="common">mud carp</name>
    <dbReference type="NCBI Taxonomy" id="172907"/>
    <lineage>
        <taxon>Eukaryota</taxon>
        <taxon>Metazoa</taxon>
        <taxon>Chordata</taxon>
        <taxon>Craniata</taxon>
        <taxon>Vertebrata</taxon>
        <taxon>Euteleostomi</taxon>
        <taxon>Actinopterygii</taxon>
        <taxon>Neopterygii</taxon>
        <taxon>Teleostei</taxon>
        <taxon>Ostariophysi</taxon>
        <taxon>Cypriniformes</taxon>
        <taxon>Cyprinidae</taxon>
        <taxon>Labeoninae</taxon>
        <taxon>Labeonini</taxon>
        <taxon>Cirrhinus</taxon>
    </lineage>
</organism>
<accession>A0ABR3MW48</accession>
<dbReference type="PANTHER" id="PTHR14187:SF5">
    <property type="entry name" value="HEAT SHOCK 70 KDA PROTEIN 12A"/>
    <property type="match status" value="1"/>
</dbReference>
<dbReference type="Gene3D" id="3.30.420.40">
    <property type="match status" value="1"/>
</dbReference>
<comment type="caution">
    <text evidence="1">The sequence shown here is derived from an EMBL/GenBank/DDBJ whole genome shotgun (WGS) entry which is preliminary data.</text>
</comment>
<dbReference type="PANTHER" id="PTHR14187">
    <property type="entry name" value="ALPHA KINASE/ELONGATION FACTOR 2 KINASE"/>
    <property type="match status" value="1"/>
</dbReference>
<evidence type="ECO:0000313" key="1">
    <source>
        <dbReference type="EMBL" id="KAL1268863.1"/>
    </source>
</evidence>
<sequence length="139" mass="15272">MKAIKVFSESLRYLKDHALKRIEVHTQGRKYIASDVTWVLTVPAIWPAAAKQFMREAAVEAGLVTDSTPERLIFALEPEAASVFCKQLPSDGFIAEGQCQDTLEQQPGSQYMVVDCGVSLVIAPPTNYWAPLGVGQVMC</sequence>
<dbReference type="EMBL" id="JAYMGO010000009">
    <property type="protein sequence ID" value="KAL1268863.1"/>
    <property type="molecule type" value="Genomic_DNA"/>
</dbReference>
<protein>
    <submittedName>
        <fullName evidence="1">Uncharacterized protein</fullName>
    </submittedName>
</protein>
<dbReference type="Proteomes" id="UP001558613">
    <property type="component" value="Unassembled WGS sequence"/>
</dbReference>
<dbReference type="SUPFAM" id="SSF53067">
    <property type="entry name" value="Actin-like ATPase domain"/>
    <property type="match status" value="1"/>
</dbReference>